<dbReference type="Proteomes" id="UP000813463">
    <property type="component" value="Chromosome 1"/>
</dbReference>
<organism evidence="2 3">
    <name type="scientific">Spinacia oleracea</name>
    <name type="common">Spinach</name>
    <dbReference type="NCBI Taxonomy" id="3562"/>
    <lineage>
        <taxon>Eukaryota</taxon>
        <taxon>Viridiplantae</taxon>
        <taxon>Streptophyta</taxon>
        <taxon>Embryophyta</taxon>
        <taxon>Tracheophyta</taxon>
        <taxon>Spermatophyta</taxon>
        <taxon>Magnoliopsida</taxon>
        <taxon>eudicotyledons</taxon>
        <taxon>Gunneridae</taxon>
        <taxon>Pentapetalae</taxon>
        <taxon>Caryophyllales</taxon>
        <taxon>Chenopodiaceae</taxon>
        <taxon>Chenopodioideae</taxon>
        <taxon>Anserineae</taxon>
        <taxon>Spinacia</taxon>
    </lineage>
</organism>
<protein>
    <submittedName>
        <fullName evidence="3">Uncharacterized protein</fullName>
    </submittedName>
</protein>
<evidence type="ECO:0000313" key="2">
    <source>
        <dbReference type="Proteomes" id="UP000813463"/>
    </source>
</evidence>
<reference evidence="3" key="2">
    <citation type="submission" date="2025-08" db="UniProtKB">
        <authorList>
            <consortium name="RefSeq"/>
        </authorList>
    </citation>
    <scope>IDENTIFICATION</scope>
    <source>
        <tissue evidence="3">Leaf</tissue>
    </source>
</reference>
<keyword evidence="1" id="KW-0472">Membrane</keyword>
<reference evidence="2" key="1">
    <citation type="journal article" date="2021" name="Nat. Commun.">
        <title>Genomic analyses provide insights into spinach domestication and the genetic basis of agronomic traits.</title>
        <authorList>
            <person name="Cai X."/>
            <person name="Sun X."/>
            <person name="Xu C."/>
            <person name="Sun H."/>
            <person name="Wang X."/>
            <person name="Ge C."/>
            <person name="Zhang Z."/>
            <person name="Wang Q."/>
            <person name="Fei Z."/>
            <person name="Jiao C."/>
            <person name="Wang Q."/>
        </authorList>
    </citation>
    <scope>NUCLEOTIDE SEQUENCE [LARGE SCALE GENOMIC DNA]</scope>
    <source>
        <strain evidence="2">cv. Varoflay</strain>
    </source>
</reference>
<name>A0ABM3R5L8_SPIOL</name>
<gene>
    <name evidence="3" type="primary">LOC130466233</name>
</gene>
<evidence type="ECO:0000313" key="3">
    <source>
        <dbReference type="RefSeq" id="XP_056690910.1"/>
    </source>
</evidence>
<keyword evidence="1" id="KW-1133">Transmembrane helix</keyword>
<proteinExistence type="predicted"/>
<feature type="transmembrane region" description="Helical" evidence="1">
    <location>
        <begin position="131"/>
        <end position="153"/>
    </location>
</feature>
<keyword evidence="2" id="KW-1185">Reference proteome</keyword>
<dbReference type="RefSeq" id="XP_056690910.1">
    <property type="nucleotide sequence ID" value="XM_056834932.1"/>
</dbReference>
<sequence length="155" mass="17132">MGRCQRCGATIAMTVNTTKVGIRRKICWKICKIVMKHVVAELMDDDWVSNHKDIALYYRGGRQQGQLKTEMETSPYLCQICIDKIEAEAEAAAVVAAEREAKATAVVAAMKRKVEANTAKEEAEAARAYCLILMIGCFICVSVSVGVCGWCFMRS</sequence>
<dbReference type="GeneID" id="130466233"/>
<keyword evidence="1" id="KW-0812">Transmembrane</keyword>
<accession>A0ABM3R5L8</accession>
<evidence type="ECO:0000256" key="1">
    <source>
        <dbReference type="SAM" id="Phobius"/>
    </source>
</evidence>